<keyword evidence="7" id="KW-0233">DNA recombination</keyword>
<dbReference type="InterPro" id="IPR010095">
    <property type="entry name" value="Cas12f1-like_TNB"/>
</dbReference>
<dbReference type="PANTHER" id="PTHR30405:SF11">
    <property type="entry name" value="RNA-GUIDED DNA ENDONUCLEASE RV2885C-RELATED"/>
    <property type="match status" value="1"/>
</dbReference>
<dbReference type="OrthoDB" id="56768at2"/>
<evidence type="ECO:0000313" key="11">
    <source>
        <dbReference type="EMBL" id="PTX61288.1"/>
    </source>
</evidence>
<feature type="domain" description="Cas12f1-like TNB" evidence="9">
    <location>
        <begin position="288"/>
        <end position="353"/>
    </location>
</feature>
<dbReference type="Pfam" id="PF12323">
    <property type="entry name" value="HTH_OrfB_IS605"/>
    <property type="match status" value="1"/>
</dbReference>
<name>A0A2T6BZ00_9BACL</name>
<dbReference type="RefSeq" id="WP_108022587.1">
    <property type="nucleotide sequence ID" value="NZ_QBKR01000007.1"/>
</dbReference>
<dbReference type="InterPro" id="IPR021027">
    <property type="entry name" value="Transposase_put_HTH"/>
</dbReference>
<feature type="domain" description="Transposase putative helix-turn-helix" evidence="10">
    <location>
        <begin position="1"/>
        <end position="46"/>
    </location>
</feature>
<gene>
    <name evidence="11" type="ORF">C8P63_10783</name>
</gene>
<evidence type="ECO:0000256" key="7">
    <source>
        <dbReference type="ARBA" id="ARBA00023172"/>
    </source>
</evidence>
<keyword evidence="5" id="KW-0862">Zinc</keyword>
<comment type="similarity">
    <text evidence="1">In the C-terminal section; belongs to the transposase 35 family.</text>
</comment>
<dbReference type="InterPro" id="IPR051399">
    <property type="entry name" value="RNA-guided_DNA_endo/Transpos"/>
</dbReference>
<dbReference type="PANTHER" id="PTHR30405">
    <property type="entry name" value="TRANSPOSASE"/>
    <property type="match status" value="1"/>
</dbReference>
<evidence type="ECO:0000256" key="1">
    <source>
        <dbReference type="ARBA" id="ARBA00008761"/>
    </source>
</evidence>
<dbReference type="GO" id="GO:0046872">
    <property type="term" value="F:metal ion binding"/>
    <property type="evidence" value="ECO:0007669"/>
    <property type="project" value="UniProtKB-KW"/>
</dbReference>
<comment type="similarity">
    <text evidence="2">In the N-terminal section; belongs to the transposase 2 family.</text>
</comment>
<evidence type="ECO:0000256" key="6">
    <source>
        <dbReference type="ARBA" id="ARBA00023125"/>
    </source>
</evidence>
<dbReference type="AlphaFoldDB" id="A0A2T6BZ00"/>
<protein>
    <submittedName>
        <fullName evidence="11">Putative transposase</fullName>
    </submittedName>
</protein>
<dbReference type="NCBIfam" id="TIGR01766">
    <property type="entry name" value="IS200/IS605 family accessory protein TnpB-like domain"/>
    <property type="match status" value="1"/>
</dbReference>
<comment type="caution">
    <text evidence="11">The sequence shown here is derived from an EMBL/GenBank/DDBJ whole genome shotgun (WGS) entry which is preliminary data.</text>
</comment>
<sequence>MLRTYKFRLYPKPEQQERIDFTLERCRLLYNRLLDERIYAYRTEKKTLTYYEQKKTLPERKKAIPVLKEVYSQVLQNVAERLDKAYKAFFKRVQSGGKAGFPRFKGENRYHSFTYPQSGFSVEGKYLHLSKIGEVRIRLHRQVTGTIKTCTIVRKNGRYYACLTAEQALKPLPKTGKEVGVDLGIKHLAVTSDEQFFAPSQQLRRSEWRLKRLGRLVSKKKKGSHRRKKAIRLLARMHEKIANQRKDYAHRISHEWVLRYDLIAFEDLNVQGMIKNHHLAKSIVDAGWRQLVQYTTYKAESAGKRVVQVNPHQTSQRCASCGEIVKKTWVERVHRCPFCGYVQDRDVNAAINILQLARQKVS</sequence>
<keyword evidence="6" id="KW-0238">DNA-binding</keyword>
<reference evidence="11 12" key="1">
    <citation type="submission" date="2018-04" db="EMBL/GenBank/DDBJ databases">
        <title>Genomic Encyclopedia of Archaeal and Bacterial Type Strains, Phase II (KMG-II): from individual species to whole genera.</title>
        <authorList>
            <person name="Goeker M."/>
        </authorList>
    </citation>
    <scope>NUCLEOTIDE SEQUENCE [LARGE SCALE GENOMIC DNA]</scope>
    <source>
        <strain evidence="11 12">DSM 45787</strain>
    </source>
</reference>
<evidence type="ECO:0000256" key="2">
    <source>
        <dbReference type="ARBA" id="ARBA00011044"/>
    </source>
</evidence>
<keyword evidence="12" id="KW-1185">Reference proteome</keyword>
<organism evidence="11 12">
    <name type="scientific">Melghirimyces profundicolus</name>
    <dbReference type="NCBI Taxonomy" id="1242148"/>
    <lineage>
        <taxon>Bacteria</taxon>
        <taxon>Bacillati</taxon>
        <taxon>Bacillota</taxon>
        <taxon>Bacilli</taxon>
        <taxon>Bacillales</taxon>
        <taxon>Thermoactinomycetaceae</taxon>
        <taxon>Melghirimyces</taxon>
    </lineage>
</organism>
<proteinExistence type="inferred from homology"/>
<evidence type="ECO:0000259" key="8">
    <source>
        <dbReference type="Pfam" id="PF01385"/>
    </source>
</evidence>
<dbReference type="Pfam" id="PF07282">
    <property type="entry name" value="Cas12f1-like_TNB"/>
    <property type="match status" value="1"/>
</dbReference>
<evidence type="ECO:0000259" key="9">
    <source>
        <dbReference type="Pfam" id="PF07282"/>
    </source>
</evidence>
<dbReference type="NCBIfam" id="NF040570">
    <property type="entry name" value="guided_TnpB"/>
    <property type="match status" value="1"/>
</dbReference>
<feature type="domain" description="Probable transposase IS891/IS1136/IS1341" evidence="8">
    <location>
        <begin position="170"/>
        <end position="276"/>
    </location>
</feature>
<dbReference type="Proteomes" id="UP000244240">
    <property type="component" value="Unassembled WGS sequence"/>
</dbReference>
<keyword evidence="3" id="KW-0815">Transposition</keyword>
<dbReference type="Pfam" id="PF01385">
    <property type="entry name" value="OrfB_IS605"/>
    <property type="match status" value="1"/>
</dbReference>
<dbReference type="GO" id="GO:0003677">
    <property type="term" value="F:DNA binding"/>
    <property type="evidence" value="ECO:0007669"/>
    <property type="project" value="UniProtKB-KW"/>
</dbReference>
<dbReference type="InterPro" id="IPR001959">
    <property type="entry name" value="Transposase"/>
</dbReference>
<evidence type="ECO:0000256" key="4">
    <source>
        <dbReference type="ARBA" id="ARBA00022723"/>
    </source>
</evidence>
<evidence type="ECO:0000313" key="12">
    <source>
        <dbReference type="Proteomes" id="UP000244240"/>
    </source>
</evidence>
<keyword evidence="4" id="KW-0479">Metal-binding</keyword>
<accession>A0A2T6BZ00</accession>
<dbReference type="GO" id="GO:0006310">
    <property type="term" value="P:DNA recombination"/>
    <property type="evidence" value="ECO:0007669"/>
    <property type="project" value="UniProtKB-KW"/>
</dbReference>
<dbReference type="EMBL" id="QBKR01000007">
    <property type="protein sequence ID" value="PTX61288.1"/>
    <property type="molecule type" value="Genomic_DNA"/>
</dbReference>
<evidence type="ECO:0000256" key="5">
    <source>
        <dbReference type="ARBA" id="ARBA00022833"/>
    </source>
</evidence>
<evidence type="ECO:0000259" key="10">
    <source>
        <dbReference type="Pfam" id="PF12323"/>
    </source>
</evidence>
<dbReference type="GO" id="GO:0032196">
    <property type="term" value="P:transposition"/>
    <property type="evidence" value="ECO:0007669"/>
    <property type="project" value="UniProtKB-KW"/>
</dbReference>
<evidence type="ECO:0000256" key="3">
    <source>
        <dbReference type="ARBA" id="ARBA00022578"/>
    </source>
</evidence>